<dbReference type="Pfam" id="PF14559">
    <property type="entry name" value="TPR_19"/>
    <property type="match status" value="1"/>
</dbReference>
<dbReference type="PANTHER" id="PTHR44858">
    <property type="entry name" value="TETRATRICOPEPTIDE REPEAT PROTEIN 6"/>
    <property type="match status" value="1"/>
</dbReference>
<dbReference type="Pfam" id="PF13181">
    <property type="entry name" value="TPR_8"/>
    <property type="match status" value="1"/>
</dbReference>
<dbReference type="InterPro" id="IPR019734">
    <property type="entry name" value="TPR_rpt"/>
</dbReference>
<keyword evidence="2" id="KW-0802">TPR repeat</keyword>
<gene>
    <name evidence="3" type="ORF">C5Y93_04160</name>
</gene>
<comment type="caution">
    <text evidence="3">The sequence shown here is derived from an EMBL/GenBank/DDBJ whole genome shotgun (WGS) entry which is preliminary data.</text>
</comment>
<evidence type="ECO:0000256" key="2">
    <source>
        <dbReference type="ARBA" id="ARBA00022803"/>
    </source>
</evidence>
<evidence type="ECO:0000313" key="4">
    <source>
        <dbReference type="Proteomes" id="UP000237819"/>
    </source>
</evidence>
<dbReference type="InterPro" id="IPR050498">
    <property type="entry name" value="Ycf3"/>
</dbReference>
<evidence type="ECO:0000313" key="3">
    <source>
        <dbReference type="EMBL" id="PQO47241.1"/>
    </source>
</evidence>
<proteinExistence type="predicted"/>
<name>A0A2S8GS91_9BACT</name>
<organism evidence="3 4">
    <name type="scientific">Blastopirellula marina</name>
    <dbReference type="NCBI Taxonomy" id="124"/>
    <lineage>
        <taxon>Bacteria</taxon>
        <taxon>Pseudomonadati</taxon>
        <taxon>Planctomycetota</taxon>
        <taxon>Planctomycetia</taxon>
        <taxon>Pirellulales</taxon>
        <taxon>Pirellulaceae</taxon>
        <taxon>Blastopirellula</taxon>
    </lineage>
</organism>
<dbReference type="Proteomes" id="UP000237819">
    <property type="component" value="Unassembled WGS sequence"/>
</dbReference>
<sequence>MFAAKPTEYDQFAVANRGRAWPATRANVTVDLTANLPRNVVGLVGLRPRLQEEPFVKSRLPLLRLLLISLVVVAILSQFLRPSLVGQWYWASALEKLDAGENDQAIELGEQALSWSGDSPQAHLRMAELFYRVGRTDEALALLEKSDEFSSDDLTYLEMKGFLLSRMGKHEEALALADKLIEQAKAGKFHLHRALNIRAYSTALAWSDDAGLPPESLDRALNDIGESIKIYGVEASYLDTRGYVKHFAGDNEGALQDLNTAVEMYDAALVKLAEEEEVWGSMKEVRLQQMRGVLGVLYHHRGETLQALGRDEEAEKDLKRADRLGYSRLKGHW</sequence>
<dbReference type="Gene3D" id="1.25.40.10">
    <property type="entry name" value="Tetratricopeptide repeat domain"/>
    <property type="match status" value="2"/>
</dbReference>
<accession>A0A2S8GS91</accession>
<dbReference type="PANTHER" id="PTHR44858:SF1">
    <property type="entry name" value="UDP-N-ACETYLGLUCOSAMINE--PEPTIDE N-ACETYLGLUCOSAMINYLTRANSFERASE SPINDLY-RELATED"/>
    <property type="match status" value="1"/>
</dbReference>
<dbReference type="AlphaFoldDB" id="A0A2S8GS91"/>
<keyword evidence="1" id="KW-0677">Repeat</keyword>
<protein>
    <submittedName>
        <fullName evidence="3">Uncharacterized protein</fullName>
    </submittedName>
</protein>
<evidence type="ECO:0000256" key="1">
    <source>
        <dbReference type="ARBA" id="ARBA00022737"/>
    </source>
</evidence>
<reference evidence="3 4" key="1">
    <citation type="submission" date="2018-02" db="EMBL/GenBank/DDBJ databases">
        <title>Comparative genomes isolates from brazilian mangrove.</title>
        <authorList>
            <person name="Araujo J.E."/>
            <person name="Taketani R.G."/>
            <person name="Silva M.C.P."/>
            <person name="Loureco M.V."/>
            <person name="Andreote F.D."/>
        </authorList>
    </citation>
    <scope>NUCLEOTIDE SEQUENCE [LARGE SCALE GENOMIC DNA]</scope>
    <source>
        <strain evidence="3 4">Nap-Phe MGV</strain>
    </source>
</reference>
<dbReference type="EMBL" id="PUHZ01000005">
    <property type="protein sequence ID" value="PQO47241.1"/>
    <property type="molecule type" value="Genomic_DNA"/>
</dbReference>
<dbReference type="SUPFAM" id="SSF48452">
    <property type="entry name" value="TPR-like"/>
    <property type="match status" value="1"/>
</dbReference>
<dbReference type="InterPro" id="IPR011990">
    <property type="entry name" value="TPR-like_helical_dom_sf"/>
</dbReference>